<dbReference type="InterPro" id="IPR011663">
    <property type="entry name" value="UTRA"/>
</dbReference>
<dbReference type="InterPro" id="IPR000524">
    <property type="entry name" value="Tscrpt_reg_HTH_GntR"/>
</dbReference>
<feature type="domain" description="HTH gntR-type" evidence="5">
    <location>
        <begin position="36"/>
        <end position="104"/>
    </location>
</feature>
<dbReference type="PANTHER" id="PTHR44846:SF17">
    <property type="entry name" value="GNTR-FAMILY TRANSCRIPTIONAL REGULATOR"/>
    <property type="match status" value="1"/>
</dbReference>
<dbReference type="Proteomes" id="UP000521868">
    <property type="component" value="Unassembled WGS sequence"/>
</dbReference>
<evidence type="ECO:0000256" key="1">
    <source>
        <dbReference type="ARBA" id="ARBA00023015"/>
    </source>
</evidence>
<dbReference type="Gene3D" id="1.10.10.10">
    <property type="entry name" value="Winged helix-like DNA-binding domain superfamily/Winged helix DNA-binding domain"/>
    <property type="match status" value="1"/>
</dbReference>
<dbReference type="AlphaFoldDB" id="A0A7X6DDX1"/>
<keyword evidence="1" id="KW-0805">Transcription regulation</keyword>
<dbReference type="Pfam" id="PF00392">
    <property type="entry name" value="GntR"/>
    <property type="match status" value="1"/>
</dbReference>
<organism evidence="6 7">
    <name type="scientific">Ramlibacter lithotrophicus</name>
    <dbReference type="NCBI Taxonomy" id="2606681"/>
    <lineage>
        <taxon>Bacteria</taxon>
        <taxon>Pseudomonadati</taxon>
        <taxon>Pseudomonadota</taxon>
        <taxon>Betaproteobacteria</taxon>
        <taxon>Burkholderiales</taxon>
        <taxon>Comamonadaceae</taxon>
        <taxon>Ramlibacter</taxon>
    </lineage>
</organism>
<keyword evidence="3" id="KW-0804">Transcription</keyword>
<comment type="caution">
    <text evidence="6">The sequence shown here is derived from an EMBL/GenBank/DDBJ whole genome shotgun (WGS) entry which is preliminary data.</text>
</comment>
<dbReference type="GO" id="GO:0003677">
    <property type="term" value="F:DNA binding"/>
    <property type="evidence" value="ECO:0007669"/>
    <property type="project" value="UniProtKB-KW"/>
</dbReference>
<dbReference type="PRINTS" id="PR00035">
    <property type="entry name" value="HTHGNTR"/>
</dbReference>
<dbReference type="InterPro" id="IPR028978">
    <property type="entry name" value="Chorismate_lyase_/UTRA_dom_sf"/>
</dbReference>
<dbReference type="GO" id="GO:0045892">
    <property type="term" value="P:negative regulation of DNA-templated transcription"/>
    <property type="evidence" value="ECO:0007669"/>
    <property type="project" value="TreeGrafter"/>
</dbReference>
<keyword evidence="2" id="KW-0238">DNA-binding</keyword>
<feature type="region of interest" description="Disordered" evidence="4">
    <location>
        <begin position="1"/>
        <end position="28"/>
    </location>
</feature>
<dbReference type="PANTHER" id="PTHR44846">
    <property type="entry name" value="MANNOSYL-D-GLYCERATE TRANSPORT/METABOLISM SYSTEM REPRESSOR MNGR-RELATED"/>
    <property type="match status" value="1"/>
</dbReference>
<evidence type="ECO:0000259" key="5">
    <source>
        <dbReference type="PROSITE" id="PS50949"/>
    </source>
</evidence>
<protein>
    <submittedName>
        <fullName evidence="6">GntR family transcriptional regulator</fullName>
    </submittedName>
</protein>
<accession>A0A7X6DDX1</accession>
<dbReference type="SMART" id="SM00345">
    <property type="entry name" value="HTH_GNTR"/>
    <property type="match status" value="1"/>
</dbReference>
<proteinExistence type="predicted"/>
<dbReference type="PROSITE" id="PS50949">
    <property type="entry name" value="HTH_GNTR"/>
    <property type="match status" value="1"/>
</dbReference>
<evidence type="ECO:0000313" key="6">
    <source>
        <dbReference type="EMBL" id="NKE65397.1"/>
    </source>
</evidence>
<dbReference type="Pfam" id="PF07702">
    <property type="entry name" value="UTRA"/>
    <property type="match status" value="1"/>
</dbReference>
<dbReference type="Gene3D" id="3.40.1410.10">
    <property type="entry name" value="Chorismate lyase-like"/>
    <property type="match status" value="1"/>
</dbReference>
<dbReference type="InterPro" id="IPR036390">
    <property type="entry name" value="WH_DNA-bd_sf"/>
</dbReference>
<dbReference type="CDD" id="cd07377">
    <property type="entry name" value="WHTH_GntR"/>
    <property type="match status" value="1"/>
</dbReference>
<dbReference type="SMART" id="SM00866">
    <property type="entry name" value="UTRA"/>
    <property type="match status" value="1"/>
</dbReference>
<name>A0A7X6DDX1_9BURK</name>
<dbReference type="GO" id="GO:0003700">
    <property type="term" value="F:DNA-binding transcription factor activity"/>
    <property type="evidence" value="ECO:0007669"/>
    <property type="project" value="InterPro"/>
</dbReference>
<dbReference type="InterPro" id="IPR036388">
    <property type="entry name" value="WH-like_DNA-bd_sf"/>
</dbReference>
<sequence length="282" mass="31017">MSPTGRAAPQPGSSAAAESRFAPPSPAAGRLDTARLPLYLALARTLMQDIDKGRYAVGSALPPEDVLARHHGVSRHTVRQALRELKDEGVIWARAGIGTIVRARPEAPRFFSGIKTVWDLLQFVEATEMHVVKRREVVADAALAELLHCPAGQAWYEITILRKLPQEKVPLSYLQVYLRPEFVDAVGPEKIFTRPIYSMVEERCGVRIVEVRQEITAANLEAGMARALKAKEGLAAMRITRYYLDRDGAVIEVGVGYYPSGRYTQRSRFRAQSADGAGAGHG</sequence>
<evidence type="ECO:0000256" key="3">
    <source>
        <dbReference type="ARBA" id="ARBA00023163"/>
    </source>
</evidence>
<evidence type="ECO:0000313" key="7">
    <source>
        <dbReference type="Proteomes" id="UP000521868"/>
    </source>
</evidence>
<gene>
    <name evidence="6" type="ORF">RAMLITH_06150</name>
</gene>
<keyword evidence="7" id="KW-1185">Reference proteome</keyword>
<evidence type="ECO:0000256" key="4">
    <source>
        <dbReference type="SAM" id="MobiDB-lite"/>
    </source>
</evidence>
<reference evidence="6 7" key="1">
    <citation type="journal article" date="2020" name="Nature">
        <title>Bacterial chemolithoautotrophy via manganese oxidation.</title>
        <authorList>
            <person name="Yu H."/>
            <person name="Leadbetter J.R."/>
        </authorList>
    </citation>
    <scope>NUCLEOTIDE SEQUENCE [LARGE SCALE GENOMIC DNA]</scope>
    <source>
        <strain evidence="6 7">RBP-1</strain>
    </source>
</reference>
<dbReference type="RefSeq" id="WP_168106518.1">
    <property type="nucleotide sequence ID" value="NZ_VTOX01000002.1"/>
</dbReference>
<dbReference type="InterPro" id="IPR050679">
    <property type="entry name" value="Bact_HTH_transcr_reg"/>
</dbReference>
<evidence type="ECO:0000256" key="2">
    <source>
        <dbReference type="ARBA" id="ARBA00023125"/>
    </source>
</evidence>
<dbReference type="EMBL" id="VTOX01000002">
    <property type="protein sequence ID" value="NKE65397.1"/>
    <property type="molecule type" value="Genomic_DNA"/>
</dbReference>
<dbReference type="SUPFAM" id="SSF64288">
    <property type="entry name" value="Chorismate lyase-like"/>
    <property type="match status" value="1"/>
</dbReference>
<dbReference type="SUPFAM" id="SSF46785">
    <property type="entry name" value="Winged helix' DNA-binding domain"/>
    <property type="match status" value="1"/>
</dbReference>